<name>A0A5K3EXP7_MESCO</name>
<keyword evidence="4" id="KW-0653">Protein transport</keyword>
<dbReference type="WBParaSite" id="MCU_003412-RA">
    <property type="protein sequence ID" value="MCU_003412-RA"/>
    <property type="gene ID" value="MCU_003412"/>
</dbReference>
<dbReference type="PANTHER" id="PTHR13437:SF2">
    <property type="entry name" value="NUCLEOPORIN P58_P45"/>
    <property type="match status" value="1"/>
</dbReference>
<comment type="subcellular location">
    <subcellularLocation>
        <location evidence="1">Nucleus</location>
        <location evidence="1">Nuclear pore complex</location>
    </subcellularLocation>
</comment>
<evidence type="ECO:0000256" key="6">
    <source>
        <dbReference type="ARBA" id="ARBA00023132"/>
    </source>
</evidence>
<dbReference type="GO" id="GO:0051028">
    <property type="term" value="P:mRNA transport"/>
    <property type="evidence" value="ECO:0007669"/>
    <property type="project" value="UniProtKB-KW"/>
</dbReference>
<dbReference type="AlphaFoldDB" id="A0A5K3EXP7"/>
<dbReference type="GO" id="GO:0017056">
    <property type="term" value="F:structural constituent of nuclear pore"/>
    <property type="evidence" value="ECO:0007669"/>
    <property type="project" value="InterPro"/>
</dbReference>
<keyword evidence="2" id="KW-0813">Transport</keyword>
<dbReference type="InterPro" id="IPR024882">
    <property type="entry name" value="NUP58/p45/49"/>
</dbReference>
<reference evidence="8" key="1">
    <citation type="submission" date="2019-11" db="UniProtKB">
        <authorList>
            <consortium name="WormBaseParasite"/>
        </authorList>
    </citation>
    <scope>IDENTIFICATION</scope>
</reference>
<keyword evidence="5" id="KW-0811">Translocation</keyword>
<evidence type="ECO:0000256" key="3">
    <source>
        <dbReference type="ARBA" id="ARBA00022816"/>
    </source>
</evidence>
<accession>A0A5K3EXP7</accession>
<keyword evidence="6" id="KW-0906">Nuclear pore complex</keyword>
<keyword evidence="7" id="KW-0539">Nucleus</keyword>
<dbReference type="GO" id="GO:0008139">
    <property type="term" value="F:nuclear localization sequence binding"/>
    <property type="evidence" value="ECO:0007669"/>
    <property type="project" value="InterPro"/>
</dbReference>
<evidence type="ECO:0000256" key="7">
    <source>
        <dbReference type="ARBA" id="ARBA00023242"/>
    </source>
</evidence>
<evidence type="ECO:0000256" key="5">
    <source>
        <dbReference type="ARBA" id="ARBA00023010"/>
    </source>
</evidence>
<evidence type="ECO:0000256" key="4">
    <source>
        <dbReference type="ARBA" id="ARBA00022927"/>
    </source>
</evidence>
<proteinExistence type="predicted"/>
<dbReference type="Gene3D" id="6.10.140.1350">
    <property type="match status" value="1"/>
</dbReference>
<sequence>MSLLATISGLLESKQQSDIPVSAEILTVVEELKKHLAEQKKQKDELNTSSNKSLDDLSSELLELQRSVTYVLSGLRRQAVQSSHMSDEVLKLERNSSLVQRTLDATYDFTKSTPELSEYFKTCISSFSSRVQAYKQEVRAIEDLLSSQAKASLTPKELAEVLRKLDDQFMALAAQLYSINEELSSAKAQFLRQHRDLGGKKPFLESASSAAKAPFDALLFDSEKRDGQTPYGPSPFATTMSIITGVTTVVPSVVGAPTTNFSLSSGNLQPTAPLATTATTGGFSFSTFKPTPPAATAFTLGGTTQTTSATTGGFGLGGFGAVSTSATASKGFGFGLGATNATGFGVTSTAPSLGFGVTSTTPSVGFGATSTTPSTNFGFGAPASTTGATLFGSSPAAKPGLFTIK</sequence>
<evidence type="ECO:0000256" key="2">
    <source>
        <dbReference type="ARBA" id="ARBA00022448"/>
    </source>
</evidence>
<dbReference type="PANTHER" id="PTHR13437">
    <property type="entry name" value="NUCLEOPORIN P58/P45 NUCLEOPORIN-LIKE PROTEIN 1"/>
    <property type="match status" value="1"/>
</dbReference>
<keyword evidence="3" id="KW-0509">mRNA transport</keyword>
<dbReference type="GO" id="GO:0005643">
    <property type="term" value="C:nuclear pore"/>
    <property type="evidence" value="ECO:0007669"/>
    <property type="project" value="UniProtKB-SubCell"/>
</dbReference>
<organism evidence="8">
    <name type="scientific">Mesocestoides corti</name>
    <name type="common">Flatworm</name>
    <dbReference type="NCBI Taxonomy" id="53468"/>
    <lineage>
        <taxon>Eukaryota</taxon>
        <taxon>Metazoa</taxon>
        <taxon>Spiralia</taxon>
        <taxon>Lophotrochozoa</taxon>
        <taxon>Platyhelminthes</taxon>
        <taxon>Cestoda</taxon>
        <taxon>Eucestoda</taxon>
        <taxon>Cyclophyllidea</taxon>
        <taxon>Mesocestoididae</taxon>
        <taxon>Mesocestoides</taxon>
    </lineage>
</organism>
<evidence type="ECO:0000313" key="8">
    <source>
        <dbReference type="WBParaSite" id="MCU_003412-RA"/>
    </source>
</evidence>
<dbReference type="Pfam" id="PF15967">
    <property type="entry name" value="Nucleoporin_FG2"/>
    <property type="match status" value="1"/>
</dbReference>
<evidence type="ECO:0000256" key="1">
    <source>
        <dbReference type="ARBA" id="ARBA00004567"/>
    </source>
</evidence>
<dbReference type="GO" id="GO:0015031">
    <property type="term" value="P:protein transport"/>
    <property type="evidence" value="ECO:0007669"/>
    <property type="project" value="UniProtKB-KW"/>
</dbReference>
<protein>
    <submittedName>
        <fullName evidence="8">Nucleoporin p58/p45</fullName>
    </submittedName>
</protein>